<sequence>MTTTVSAMFDRYDDAASAVRELEASGISQSEISVVGNNADDYHASRGTDKSEVGEDAGIGAGVGAAIGGAGGLLTGLGMMAIPGVGPVVAAGWLVATAAGAAAGAVAGGAVGGLVGALTASGVPEADANVYAEGVRRGSTLVTARVAEADAPRAQEILGRFSAVDLNARREAYRGEGWTAFDETAPEYPRDRISEARRQPI</sequence>
<proteinExistence type="predicted"/>
<dbReference type="PANTHER" id="PTHR36109:SF2">
    <property type="entry name" value="MEMBRANE PROTEIN"/>
    <property type="match status" value="1"/>
</dbReference>
<evidence type="ECO:0000313" key="2">
    <source>
        <dbReference type="Proteomes" id="UP000606044"/>
    </source>
</evidence>
<dbReference type="Proteomes" id="UP000606044">
    <property type="component" value="Unassembled WGS sequence"/>
</dbReference>
<reference evidence="1" key="1">
    <citation type="journal article" date="2014" name="Int. J. Syst. Evol. Microbiol.">
        <title>Complete genome sequence of Corynebacterium casei LMG S-19264T (=DSM 44701T), isolated from a smear-ripened cheese.</title>
        <authorList>
            <consortium name="US DOE Joint Genome Institute (JGI-PGF)"/>
            <person name="Walter F."/>
            <person name="Albersmeier A."/>
            <person name="Kalinowski J."/>
            <person name="Ruckert C."/>
        </authorList>
    </citation>
    <scope>NUCLEOTIDE SEQUENCE</scope>
    <source>
        <strain evidence="1">CCM 7897</strain>
    </source>
</reference>
<organism evidence="1 2">
    <name type="scientific">Azorhizobium oxalatiphilum</name>
    <dbReference type="NCBI Taxonomy" id="980631"/>
    <lineage>
        <taxon>Bacteria</taxon>
        <taxon>Pseudomonadati</taxon>
        <taxon>Pseudomonadota</taxon>
        <taxon>Alphaproteobacteria</taxon>
        <taxon>Hyphomicrobiales</taxon>
        <taxon>Xanthobacteraceae</taxon>
        <taxon>Azorhizobium</taxon>
    </lineage>
</organism>
<reference evidence="1" key="2">
    <citation type="submission" date="2020-09" db="EMBL/GenBank/DDBJ databases">
        <authorList>
            <person name="Sun Q."/>
            <person name="Sedlacek I."/>
        </authorList>
    </citation>
    <scope>NUCLEOTIDE SEQUENCE</scope>
    <source>
        <strain evidence="1">CCM 7897</strain>
    </source>
</reference>
<name>A0A917FDJ3_9HYPH</name>
<dbReference type="EMBL" id="BMCT01000004">
    <property type="protein sequence ID" value="GGF67754.1"/>
    <property type="molecule type" value="Genomic_DNA"/>
</dbReference>
<dbReference type="RefSeq" id="WP_188579838.1">
    <property type="nucleotide sequence ID" value="NZ_BMCT01000004.1"/>
</dbReference>
<protein>
    <recommendedName>
        <fullName evidence="3">Heat induced stress protein YflT</fullName>
    </recommendedName>
</protein>
<evidence type="ECO:0008006" key="3">
    <source>
        <dbReference type="Google" id="ProtNLM"/>
    </source>
</evidence>
<evidence type="ECO:0000313" key="1">
    <source>
        <dbReference type="EMBL" id="GGF67754.1"/>
    </source>
</evidence>
<accession>A0A917FDJ3</accession>
<comment type="caution">
    <text evidence="1">The sequence shown here is derived from an EMBL/GenBank/DDBJ whole genome shotgun (WGS) entry which is preliminary data.</text>
</comment>
<keyword evidence="2" id="KW-1185">Reference proteome</keyword>
<dbReference type="AlphaFoldDB" id="A0A917FDJ3"/>
<gene>
    <name evidence="1" type="ORF">GCM10007301_29340</name>
</gene>
<dbReference type="InterPro" id="IPR052948">
    <property type="entry name" value="Low_temp-induced_all0457"/>
</dbReference>
<dbReference type="PANTHER" id="PTHR36109">
    <property type="entry name" value="MEMBRANE PROTEIN-RELATED"/>
    <property type="match status" value="1"/>
</dbReference>